<dbReference type="PANTHER" id="PTHR23537:SF1">
    <property type="entry name" value="SUGAR TRANSPORTER"/>
    <property type="match status" value="1"/>
</dbReference>
<dbReference type="InterPro" id="IPR036259">
    <property type="entry name" value="MFS_trans_sf"/>
</dbReference>
<dbReference type="InterPro" id="IPR020846">
    <property type="entry name" value="MFS_dom"/>
</dbReference>
<feature type="transmembrane region" description="Helical" evidence="1">
    <location>
        <begin position="322"/>
        <end position="346"/>
    </location>
</feature>
<evidence type="ECO:0000313" key="6">
    <source>
        <dbReference type="Proteomes" id="UP000582213"/>
    </source>
</evidence>
<dbReference type="GeneID" id="42800680"/>
<evidence type="ECO:0000313" key="4">
    <source>
        <dbReference type="EMBL" id="QGR16701.1"/>
    </source>
</evidence>
<sequence length="375" mass="40986">MNKNIILGWFGTFLQLFLRLSWGVISVPIAILLHLNTVEIGFVATSFYVGYVISSIPWGLVIDKIGPNKTITISALILVPLNLLLFFSLNSYVLLVIVYLIDGVVAAAIFPSAMKIVAISHSSESKFTFYVALVESAAPITILVLSLIATILLHLWKFIYLLMAIGFLLLGIFSSKINSNATSTEIKRSLRIIFDKRIALSTLIRLGELWATWGTTTWIFPMLVLYRDISPSLSALFLLLFGLGQLVGIINVDKLVQLAGIVKVILFNLIGFIIISLVLTISNGLLILSEAFLLGIFSFLYRPPTDSLIMKIAGNSSAATSIGYANAVSQIGTMIAPTVIGLVLYLTKSFTFSMITLDIGCVISIISLLVLESWL</sequence>
<evidence type="ECO:0000313" key="3">
    <source>
        <dbReference type="EMBL" id="MBB5254498.1"/>
    </source>
</evidence>
<reference evidence="3 6" key="2">
    <citation type="submission" date="2020-08" db="EMBL/GenBank/DDBJ databases">
        <title>Genomic Encyclopedia of Type Strains, Phase IV (KMG-IV): sequencing the most valuable type-strain genomes for metagenomic binning, comparative biology and taxonomic classification.</title>
        <authorList>
            <person name="Goeker M."/>
        </authorList>
    </citation>
    <scope>NUCLEOTIDE SEQUENCE [LARGE SCALE GENOMIC DNA]</scope>
    <source>
        <strain evidence="3 6">DSM 12421</strain>
    </source>
</reference>
<dbReference type="EMBL" id="JACHFY010000016">
    <property type="protein sequence ID" value="MBB5254498.1"/>
    <property type="molecule type" value="Genomic_DNA"/>
</dbReference>
<dbReference type="Gene3D" id="1.20.1250.20">
    <property type="entry name" value="MFS general substrate transporter like domains"/>
    <property type="match status" value="2"/>
</dbReference>
<feature type="transmembrane region" description="Helical" evidence="1">
    <location>
        <begin position="42"/>
        <end position="61"/>
    </location>
</feature>
<dbReference type="PROSITE" id="PS50850">
    <property type="entry name" value="MFS"/>
    <property type="match status" value="1"/>
</dbReference>
<dbReference type="InterPro" id="IPR011701">
    <property type="entry name" value="MFS"/>
</dbReference>
<dbReference type="SUPFAM" id="SSF103473">
    <property type="entry name" value="MFS general substrate transporter"/>
    <property type="match status" value="1"/>
</dbReference>
<feature type="transmembrane region" description="Helical" evidence="1">
    <location>
        <begin position="232"/>
        <end position="251"/>
    </location>
</feature>
<dbReference type="PANTHER" id="PTHR23537">
    <property type="match status" value="1"/>
</dbReference>
<protein>
    <submittedName>
        <fullName evidence="3">MFS family permease</fullName>
    </submittedName>
    <submittedName>
        <fullName evidence="4">MFS transporter</fullName>
    </submittedName>
</protein>
<proteinExistence type="predicted"/>
<feature type="transmembrane region" description="Helical" evidence="1">
    <location>
        <begin position="285"/>
        <end position="301"/>
    </location>
</feature>
<dbReference type="InterPro" id="IPR010645">
    <property type="entry name" value="MFS_4"/>
</dbReference>
<dbReference type="EMBL" id="CP045484">
    <property type="protein sequence ID" value="QGR16701.1"/>
    <property type="molecule type" value="Genomic_DNA"/>
</dbReference>
<feature type="transmembrane region" description="Helical" evidence="1">
    <location>
        <begin position="352"/>
        <end position="371"/>
    </location>
</feature>
<feature type="transmembrane region" description="Helical" evidence="1">
    <location>
        <begin position="96"/>
        <end position="117"/>
    </location>
</feature>
<feature type="transmembrane region" description="Helical" evidence="1">
    <location>
        <begin position="73"/>
        <end position="90"/>
    </location>
</feature>
<feature type="transmembrane region" description="Helical" evidence="1">
    <location>
        <begin position="198"/>
        <end position="220"/>
    </location>
</feature>
<keyword evidence="1" id="KW-0472">Membrane</keyword>
<gene>
    <name evidence="4" type="ORF">D1869_05500</name>
    <name evidence="3" type="ORF">HNQ62_002272</name>
</gene>
<dbReference type="GO" id="GO:0022857">
    <property type="term" value="F:transmembrane transporter activity"/>
    <property type="evidence" value="ECO:0007669"/>
    <property type="project" value="InterPro"/>
</dbReference>
<reference evidence="4 5" key="1">
    <citation type="submission" date="2019-10" db="EMBL/GenBank/DDBJ databases">
        <title>Genome Sequences from Six Type Strain Members of the Archaeal Family Sulfolobaceae: Acidianus ambivalens, Acidianus infernus, Metallosphaera prunae, Stygiolobus azoricus, Sulfolobus metallicus, and Sulfurisphaera ohwakuensis.</title>
        <authorList>
            <person name="Counts J.A."/>
            <person name="Kelly R.M."/>
        </authorList>
    </citation>
    <scope>NUCLEOTIDE SEQUENCE [LARGE SCALE GENOMIC DNA]</scope>
    <source>
        <strain evidence="4 5">TA-1</strain>
    </source>
</reference>
<dbReference type="KEGG" id="soh:D1869_05500"/>
<dbReference type="OrthoDB" id="129688at2157"/>
<feature type="domain" description="Major facilitator superfamily (MFS) profile" evidence="2">
    <location>
        <begin position="1"/>
        <end position="375"/>
    </location>
</feature>
<keyword evidence="1" id="KW-1133">Transmembrane helix</keyword>
<dbReference type="Pfam" id="PF07690">
    <property type="entry name" value="MFS_1"/>
    <property type="match status" value="1"/>
</dbReference>
<evidence type="ECO:0000256" key="1">
    <source>
        <dbReference type="SAM" id="Phobius"/>
    </source>
</evidence>
<dbReference type="RefSeq" id="WP_156014257.1">
    <property type="nucleotide sequence ID" value="NZ_CP045484.1"/>
</dbReference>
<dbReference type="Proteomes" id="UP000427373">
    <property type="component" value="Chromosome"/>
</dbReference>
<dbReference type="AlphaFoldDB" id="A0A650CFP7"/>
<evidence type="ECO:0000313" key="5">
    <source>
        <dbReference type="Proteomes" id="UP000427373"/>
    </source>
</evidence>
<keyword evidence="5" id="KW-1185">Reference proteome</keyword>
<feature type="transmembrane region" description="Helical" evidence="1">
    <location>
        <begin position="129"/>
        <end position="152"/>
    </location>
</feature>
<organism evidence="4 5">
    <name type="scientific">Sulfurisphaera ohwakuensis</name>
    <dbReference type="NCBI Taxonomy" id="69656"/>
    <lineage>
        <taxon>Archaea</taxon>
        <taxon>Thermoproteota</taxon>
        <taxon>Thermoprotei</taxon>
        <taxon>Sulfolobales</taxon>
        <taxon>Sulfolobaceae</taxon>
        <taxon>Sulfurisphaera</taxon>
    </lineage>
</organism>
<keyword evidence="1" id="KW-0812">Transmembrane</keyword>
<dbReference type="Proteomes" id="UP000582213">
    <property type="component" value="Unassembled WGS sequence"/>
</dbReference>
<feature type="transmembrane region" description="Helical" evidence="1">
    <location>
        <begin position="258"/>
        <end position="279"/>
    </location>
</feature>
<accession>A0A650CFP7</accession>
<feature type="transmembrane region" description="Helical" evidence="1">
    <location>
        <begin position="158"/>
        <end position="177"/>
    </location>
</feature>
<name>A0A650CFP7_SULOH</name>
<evidence type="ECO:0000259" key="2">
    <source>
        <dbReference type="PROSITE" id="PS50850"/>
    </source>
</evidence>